<dbReference type="InterPro" id="IPR011990">
    <property type="entry name" value="TPR-like_helical_dom_sf"/>
</dbReference>
<gene>
    <name evidence="7" type="ORF">IRJ41_003103</name>
</gene>
<dbReference type="SUPFAM" id="SSF48452">
    <property type="entry name" value="TPR-like"/>
    <property type="match status" value="2"/>
</dbReference>
<evidence type="ECO:0000256" key="6">
    <source>
        <dbReference type="PROSITE-ProRule" id="PRU00339"/>
    </source>
</evidence>
<dbReference type="GO" id="GO:0045087">
    <property type="term" value="P:innate immune response"/>
    <property type="evidence" value="ECO:0007669"/>
    <property type="project" value="UniProtKB-KW"/>
</dbReference>
<dbReference type="PANTHER" id="PTHR10271:SF29">
    <property type="entry name" value="INTERFERON-INDUCED PROTEIN WITH TETRATRICOPEPTIDE REPEATS-RELATED"/>
    <property type="match status" value="1"/>
</dbReference>
<evidence type="ECO:0000313" key="7">
    <source>
        <dbReference type="EMBL" id="KAI7796642.1"/>
    </source>
</evidence>
<evidence type="ECO:0000256" key="4">
    <source>
        <dbReference type="ARBA" id="ARBA00022859"/>
    </source>
</evidence>
<dbReference type="Pfam" id="PF13181">
    <property type="entry name" value="TPR_8"/>
    <property type="match status" value="2"/>
</dbReference>
<dbReference type="InterPro" id="IPR019734">
    <property type="entry name" value="TPR_rpt"/>
</dbReference>
<comment type="similarity">
    <text evidence="5">Belongs to the IFIT family.</text>
</comment>
<dbReference type="PANTHER" id="PTHR10271">
    <property type="entry name" value="INTERFERON-INDUCED PROTEIN WITH TETRATRICOPEPTIDE REPEATS"/>
    <property type="match status" value="1"/>
</dbReference>
<reference evidence="7" key="1">
    <citation type="submission" date="2021-02" db="EMBL/GenBank/DDBJ databases">
        <title>Comparative genomics reveals that relaxation of natural selection precedes convergent phenotypic evolution of cavefish.</title>
        <authorList>
            <person name="Peng Z."/>
        </authorList>
    </citation>
    <scope>NUCLEOTIDE SEQUENCE</scope>
    <source>
        <tissue evidence="7">Muscle</tissue>
    </source>
</reference>
<dbReference type="Gene3D" id="1.25.40.10">
    <property type="entry name" value="Tetratricopeptide repeat domain"/>
    <property type="match status" value="3"/>
</dbReference>
<dbReference type="Pfam" id="PF13424">
    <property type="entry name" value="TPR_12"/>
    <property type="match status" value="1"/>
</dbReference>
<dbReference type="Pfam" id="PF14559">
    <property type="entry name" value="TPR_19"/>
    <property type="match status" value="1"/>
</dbReference>
<evidence type="ECO:0000256" key="5">
    <source>
        <dbReference type="ARBA" id="ARBA00038336"/>
    </source>
</evidence>
<dbReference type="EMBL" id="JAFHDT010000018">
    <property type="protein sequence ID" value="KAI7796642.1"/>
    <property type="molecule type" value="Genomic_DNA"/>
</dbReference>
<comment type="caution">
    <text evidence="7">The sequence shown here is derived from an EMBL/GenBank/DDBJ whole genome shotgun (WGS) entry which is preliminary data.</text>
</comment>
<name>A0A9W7TIF2_TRIRA</name>
<accession>A0A9W7TIF2</accession>
<keyword evidence="4" id="KW-0391">Immunity</keyword>
<evidence type="ECO:0000313" key="8">
    <source>
        <dbReference type="Proteomes" id="UP001059041"/>
    </source>
</evidence>
<dbReference type="AlphaFoldDB" id="A0A9W7TIF2"/>
<keyword evidence="2" id="KW-0677">Repeat</keyword>
<protein>
    <submittedName>
        <fullName evidence="7">Interferon-inducible protein IFI58</fullName>
    </submittedName>
</protein>
<feature type="repeat" description="TPR" evidence="6">
    <location>
        <begin position="141"/>
        <end position="171"/>
    </location>
</feature>
<dbReference type="GO" id="GO:0051607">
    <property type="term" value="P:defense response to virus"/>
    <property type="evidence" value="ECO:0007669"/>
    <property type="project" value="TreeGrafter"/>
</dbReference>
<keyword evidence="3 6" id="KW-0802">TPR repeat</keyword>
<feature type="repeat" description="TPR" evidence="6">
    <location>
        <begin position="426"/>
        <end position="459"/>
    </location>
</feature>
<dbReference type="SMART" id="SM00028">
    <property type="entry name" value="TPR"/>
    <property type="match status" value="6"/>
</dbReference>
<organism evidence="7 8">
    <name type="scientific">Triplophysa rosa</name>
    <name type="common">Cave loach</name>
    <dbReference type="NCBI Taxonomy" id="992332"/>
    <lineage>
        <taxon>Eukaryota</taxon>
        <taxon>Metazoa</taxon>
        <taxon>Chordata</taxon>
        <taxon>Craniata</taxon>
        <taxon>Vertebrata</taxon>
        <taxon>Euteleostomi</taxon>
        <taxon>Actinopterygii</taxon>
        <taxon>Neopterygii</taxon>
        <taxon>Teleostei</taxon>
        <taxon>Ostariophysi</taxon>
        <taxon>Cypriniformes</taxon>
        <taxon>Nemacheilidae</taxon>
        <taxon>Triplophysa</taxon>
    </lineage>
</organism>
<dbReference type="GO" id="GO:0005829">
    <property type="term" value="C:cytosol"/>
    <property type="evidence" value="ECO:0007669"/>
    <property type="project" value="TreeGrafter"/>
</dbReference>
<evidence type="ECO:0000256" key="1">
    <source>
        <dbReference type="ARBA" id="ARBA00022588"/>
    </source>
</evidence>
<keyword evidence="8" id="KW-1185">Reference proteome</keyword>
<sequence>MKDEPPETELAELQCHFTWDLKKEDTNITDHLTRLEQHRDLYLGQKSGTAHTHNSLAYVKYLLGSYEEALTNLQKSVELTKDCYGDNCDERLIVTYGNFAWLHFHMKQYSECKSYLDRLKEIREPKPPVSTSVLYPDVFGEKAWALFKFSRKYYDRAIECFRKALELEPERGEWNAGYAIVLYRIETKCTSPEDSSAIQQLRRAIETNPDNDELKLLLALKLAEFKLFDEAEDLVERALDKSPDSPHVIRYVGKYLRNYVQTLDRSIGLLKRALDVTPNSAFIHHQLALCYKKEKEQFREHAESQRFLNLSISHFEKAGNHHTRSSWVQQIRDQIIYHLEMAITHATGFIPAMSDLALHYGERHEIPRAEEMFQKIFKTAKEKNDNLQYMWLIFIMLNFSCTPTDKIACGLRKIAKKRINKNTQDEEAYGILGFIHKEKGEKSKAVECYEKALRFGDNDEYLTNLCALRLSMQ</sequence>
<evidence type="ECO:0000256" key="2">
    <source>
        <dbReference type="ARBA" id="ARBA00022737"/>
    </source>
</evidence>
<dbReference type="PROSITE" id="PS50005">
    <property type="entry name" value="TPR"/>
    <property type="match status" value="2"/>
</dbReference>
<proteinExistence type="inferred from homology"/>
<dbReference type="FunFam" id="1.25.40.10:FF:000036">
    <property type="entry name" value="interferon-induced protein with tetratricopeptide repeats 5"/>
    <property type="match status" value="1"/>
</dbReference>
<keyword evidence="1" id="KW-0399">Innate immunity</keyword>
<evidence type="ECO:0000256" key="3">
    <source>
        <dbReference type="ARBA" id="ARBA00022803"/>
    </source>
</evidence>
<dbReference type="Proteomes" id="UP001059041">
    <property type="component" value="Linkage Group LG18"/>
</dbReference>